<proteinExistence type="predicted"/>
<name>I4CDW9_DESTA</name>
<dbReference type="Proteomes" id="UP000006055">
    <property type="component" value="Chromosome"/>
</dbReference>
<gene>
    <name evidence="1" type="ordered locus">Desti_5157</name>
</gene>
<evidence type="ECO:0000313" key="2">
    <source>
        <dbReference type="Proteomes" id="UP000006055"/>
    </source>
</evidence>
<reference evidence="2" key="1">
    <citation type="submission" date="2012-06" db="EMBL/GenBank/DDBJ databases">
        <title>Complete sequence of chromosome of Desulfomonile tiedjei DSM 6799.</title>
        <authorList>
            <person name="Lucas S."/>
            <person name="Copeland A."/>
            <person name="Lapidus A."/>
            <person name="Glavina del Rio T."/>
            <person name="Dalin E."/>
            <person name="Tice H."/>
            <person name="Bruce D."/>
            <person name="Goodwin L."/>
            <person name="Pitluck S."/>
            <person name="Peters L."/>
            <person name="Ovchinnikova G."/>
            <person name="Zeytun A."/>
            <person name="Lu M."/>
            <person name="Kyrpides N."/>
            <person name="Mavromatis K."/>
            <person name="Ivanova N."/>
            <person name="Brettin T."/>
            <person name="Detter J.C."/>
            <person name="Han C."/>
            <person name="Larimer F."/>
            <person name="Land M."/>
            <person name="Hauser L."/>
            <person name="Markowitz V."/>
            <person name="Cheng J.-F."/>
            <person name="Hugenholtz P."/>
            <person name="Woyke T."/>
            <person name="Wu D."/>
            <person name="Spring S."/>
            <person name="Schroeder M."/>
            <person name="Brambilla E."/>
            <person name="Klenk H.-P."/>
            <person name="Eisen J.A."/>
        </authorList>
    </citation>
    <scope>NUCLEOTIDE SEQUENCE [LARGE SCALE GENOMIC DNA]</scope>
    <source>
        <strain evidence="2">ATCC 49306 / DSM 6799 / DCB-1</strain>
    </source>
</reference>
<sequence>MMMANEISTSRQIDGLLKEFGEKNKIPVRLVRLFGNNRKYVAGDKVGKELPTWRIELDGNFALFLESIEFPDHLVGDLITLADQIRNRLHEMGK</sequence>
<evidence type="ECO:0000313" key="1">
    <source>
        <dbReference type="EMBL" id="AFM27760.1"/>
    </source>
</evidence>
<protein>
    <submittedName>
        <fullName evidence="1">Uncharacterized protein</fullName>
    </submittedName>
</protein>
<dbReference type="AlphaFoldDB" id="I4CDW9"/>
<keyword evidence="2" id="KW-1185">Reference proteome</keyword>
<accession>I4CDW9</accession>
<organism evidence="1 2">
    <name type="scientific">Desulfomonile tiedjei (strain ATCC 49306 / DSM 6799 / DCB-1)</name>
    <dbReference type="NCBI Taxonomy" id="706587"/>
    <lineage>
        <taxon>Bacteria</taxon>
        <taxon>Pseudomonadati</taxon>
        <taxon>Thermodesulfobacteriota</taxon>
        <taxon>Desulfomonilia</taxon>
        <taxon>Desulfomonilales</taxon>
        <taxon>Desulfomonilaceae</taxon>
        <taxon>Desulfomonile</taxon>
    </lineage>
</organism>
<dbReference type="KEGG" id="dti:Desti_5157"/>
<dbReference type="EMBL" id="CP003360">
    <property type="protein sequence ID" value="AFM27760.1"/>
    <property type="molecule type" value="Genomic_DNA"/>
</dbReference>
<dbReference type="HOGENOM" id="CLU_2381513_0_0_7"/>
<dbReference type="STRING" id="706587.Desti_5157"/>